<feature type="repeat" description="WD" evidence="3">
    <location>
        <begin position="597"/>
        <end position="638"/>
    </location>
</feature>
<feature type="repeat" description="WD" evidence="3">
    <location>
        <begin position="681"/>
        <end position="722"/>
    </location>
</feature>
<dbReference type="SUPFAM" id="SSF50978">
    <property type="entry name" value="WD40 repeat-like"/>
    <property type="match status" value="1"/>
</dbReference>
<dbReference type="PROSITE" id="PS00678">
    <property type="entry name" value="WD_REPEATS_1"/>
    <property type="match status" value="5"/>
</dbReference>
<protein>
    <recommendedName>
        <fullName evidence="4">Nephrocystin 3-like N-terminal domain-containing protein</fullName>
    </recommendedName>
</protein>
<organism evidence="5 6">
    <name type="scientific">Psilocybe cyanescens</name>
    <dbReference type="NCBI Taxonomy" id="93625"/>
    <lineage>
        <taxon>Eukaryota</taxon>
        <taxon>Fungi</taxon>
        <taxon>Dikarya</taxon>
        <taxon>Basidiomycota</taxon>
        <taxon>Agaricomycotina</taxon>
        <taxon>Agaricomycetes</taxon>
        <taxon>Agaricomycetidae</taxon>
        <taxon>Agaricales</taxon>
        <taxon>Agaricineae</taxon>
        <taxon>Strophariaceae</taxon>
        <taxon>Psilocybe</taxon>
    </lineage>
</organism>
<dbReference type="InterPro" id="IPR020472">
    <property type="entry name" value="WD40_PAC1"/>
</dbReference>
<comment type="caution">
    <text evidence="5">The sequence shown here is derived from an EMBL/GenBank/DDBJ whole genome shotgun (WGS) entry which is preliminary data.</text>
</comment>
<dbReference type="Proteomes" id="UP000283269">
    <property type="component" value="Unassembled WGS sequence"/>
</dbReference>
<dbReference type="Pfam" id="PF24883">
    <property type="entry name" value="NPHP3_N"/>
    <property type="match status" value="1"/>
</dbReference>
<dbReference type="PRINTS" id="PR00320">
    <property type="entry name" value="GPROTEINBRPT"/>
</dbReference>
<feature type="repeat" description="WD" evidence="3">
    <location>
        <begin position="765"/>
        <end position="806"/>
    </location>
</feature>
<dbReference type="InterPro" id="IPR001680">
    <property type="entry name" value="WD40_rpt"/>
</dbReference>
<evidence type="ECO:0000256" key="3">
    <source>
        <dbReference type="PROSITE-ProRule" id="PRU00221"/>
    </source>
</evidence>
<dbReference type="InterPro" id="IPR015943">
    <property type="entry name" value="WD40/YVTN_repeat-like_dom_sf"/>
</dbReference>
<feature type="repeat" description="WD" evidence="3">
    <location>
        <begin position="723"/>
        <end position="764"/>
    </location>
</feature>
<dbReference type="Gene3D" id="2.130.10.10">
    <property type="entry name" value="YVTN repeat-like/Quinoprotein amine dehydrogenase"/>
    <property type="match status" value="3"/>
</dbReference>
<evidence type="ECO:0000313" key="5">
    <source>
        <dbReference type="EMBL" id="PPQ85835.1"/>
    </source>
</evidence>
<reference evidence="5 6" key="1">
    <citation type="journal article" date="2018" name="Evol. Lett.">
        <title>Horizontal gene cluster transfer increased hallucinogenic mushroom diversity.</title>
        <authorList>
            <person name="Reynolds H.T."/>
            <person name="Vijayakumar V."/>
            <person name="Gluck-Thaler E."/>
            <person name="Korotkin H.B."/>
            <person name="Matheny P.B."/>
            <person name="Slot J.C."/>
        </authorList>
    </citation>
    <scope>NUCLEOTIDE SEQUENCE [LARGE SCALE GENOMIC DNA]</scope>
    <source>
        <strain evidence="5 6">2631</strain>
    </source>
</reference>
<sequence length="814" mass="90373">MTSYKTRQSSYGDPTGCLEGTRVEVLNALENWASDTDSDKVYWMVGMAGIGKSTIAHTFCEILEAKNMLGGNFFASRASEKTSNARLIIPVIAHALAMSSPPIKIEVVRAIENESTLTEPTYRNIREQFKKLVYDPIQTTAGLVGKPYKVVVIDAVDECGNLEVVTSFIKLVLQSASKIPLKVFISSREESEISNAFSSSDNEAKYFRLHDIEKDVVQEDIRKYLEASLADIRDKNRHGITKEWPSKTELNNLIARSGTLFIYAATAVRYIASSRNHYRSRLSEMANEGLESVTEFKTDIDTLYIRILEMACKEKPSHEVTPMRDLVSIIIFLRNPLPIQAIETLSEMDVSSELSPLTSVIHIPATKEDVVAPFHASFPDFITNAIRCSPERSPSFRSLVASKGHELLARKCLMLMNRSLKYNICEIPEELTLSRRERTNSLENVGKISEALKYSCLYWASHLAEIEVSDTELVDPLHVYGELIEVLYIFLHKHLLHWVECLSMLGELQTGVKSLGIIATVLWALKCHDLQLIADDARRCLQMSFEAVQKHCMEIYQSAFVWLPKQSVIRKIYAREASRVPKVFLGLFNTWGPTELVLQNRSPVESVAFSQDGSRVVSGSHDKIVRIWNVTTGEVEAALKGHTSTVRSVAFSQNGSRVVSGSYDETVRIWNVTTGEVEAVLEGHTGTVTSVAFSQDSSRVVSGSIDSTVRIWNVTTGEAEAVLKGQIHAVRSVAFSQDSSRVVSGSHDKTVRIWNVTTGEVEAVLEGHTGTVTSVAFSQDSSRVVSGSIDSTVRIWNVTTGEAEAVLKGQIHAV</sequence>
<dbReference type="GO" id="GO:0005634">
    <property type="term" value="C:nucleus"/>
    <property type="evidence" value="ECO:0007669"/>
    <property type="project" value="TreeGrafter"/>
</dbReference>
<dbReference type="SUPFAM" id="SSF52540">
    <property type="entry name" value="P-loop containing nucleoside triphosphate hydrolases"/>
    <property type="match status" value="1"/>
</dbReference>
<evidence type="ECO:0000313" key="6">
    <source>
        <dbReference type="Proteomes" id="UP000283269"/>
    </source>
</evidence>
<dbReference type="PROSITE" id="PS50082">
    <property type="entry name" value="WD_REPEATS_2"/>
    <property type="match status" value="5"/>
</dbReference>
<dbReference type="CDD" id="cd00200">
    <property type="entry name" value="WD40"/>
    <property type="match status" value="1"/>
</dbReference>
<dbReference type="PANTHER" id="PTHR22847">
    <property type="entry name" value="WD40 REPEAT PROTEIN"/>
    <property type="match status" value="1"/>
</dbReference>
<gene>
    <name evidence="5" type="ORF">CVT25_003363</name>
</gene>
<dbReference type="PROSITE" id="PS50294">
    <property type="entry name" value="WD_REPEATS_REGION"/>
    <property type="match status" value="5"/>
</dbReference>
<dbReference type="GO" id="GO:1990234">
    <property type="term" value="C:transferase complex"/>
    <property type="evidence" value="ECO:0007669"/>
    <property type="project" value="UniProtKB-ARBA"/>
</dbReference>
<dbReference type="STRING" id="93625.A0A409X4Z0"/>
<evidence type="ECO:0000256" key="2">
    <source>
        <dbReference type="ARBA" id="ARBA00022737"/>
    </source>
</evidence>
<evidence type="ECO:0000259" key="4">
    <source>
        <dbReference type="Pfam" id="PF24883"/>
    </source>
</evidence>
<keyword evidence="6" id="KW-1185">Reference proteome</keyword>
<dbReference type="PANTHER" id="PTHR22847:SF637">
    <property type="entry name" value="WD REPEAT DOMAIN 5B"/>
    <property type="match status" value="1"/>
</dbReference>
<dbReference type="Gene3D" id="3.40.50.300">
    <property type="entry name" value="P-loop containing nucleotide triphosphate hydrolases"/>
    <property type="match status" value="1"/>
</dbReference>
<dbReference type="InterPro" id="IPR019775">
    <property type="entry name" value="WD40_repeat_CS"/>
</dbReference>
<dbReference type="InterPro" id="IPR027417">
    <property type="entry name" value="P-loop_NTPase"/>
</dbReference>
<dbReference type="SMART" id="SM00320">
    <property type="entry name" value="WD40"/>
    <property type="match status" value="5"/>
</dbReference>
<dbReference type="Pfam" id="PF00400">
    <property type="entry name" value="WD40"/>
    <property type="match status" value="5"/>
</dbReference>
<feature type="repeat" description="WD" evidence="3">
    <location>
        <begin position="639"/>
        <end position="680"/>
    </location>
</feature>
<evidence type="ECO:0000256" key="1">
    <source>
        <dbReference type="ARBA" id="ARBA00022574"/>
    </source>
</evidence>
<dbReference type="OrthoDB" id="3027122at2759"/>
<feature type="non-terminal residue" evidence="5">
    <location>
        <position position="814"/>
    </location>
</feature>
<accession>A0A409X4Z0</accession>
<dbReference type="EMBL" id="NHYD01002621">
    <property type="protein sequence ID" value="PPQ85835.1"/>
    <property type="molecule type" value="Genomic_DNA"/>
</dbReference>
<keyword evidence="1 3" id="KW-0853">WD repeat</keyword>
<proteinExistence type="predicted"/>
<keyword evidence="2" id="KW-0677">Repeat</keyword>
<dbReference type="InterPro" id="IPR036322">
    <property type="entry name" value="WD40_repeat_dom_sf"/>
</dbReference>
<dbReference type="InterPro" id="IPR056884">
    <property type="entry name" value="NPHP3-like_N"/>
</dbReference>
<feature type="domain" description="Nephrocystin 3-like N-terminal" evidence="4">
    <location>
        <begin position="29"/>
        <end position="188"/>
    </location>
</feature>
<dbReference type="InParanoid" id="A0A409X4Z0"/>
<dbReference type="AlphaFoldDB" id="A0A409X4Z0"/>
<name>A0A409X4Z0_PSICY</name>